<dbReference type="GO" id="GO:0003824">
    <property type="term" value="F:catalytic activity"/>
    <property type="evidence" value="ECO:0007669"/>
    <property type="project" value="InterPro"/>
</dbReference>
<organism evidence="2">
    <name type="scientific">marine metagenome</name>
    <dbReference type="NCBI Taxonomy" id="408172"/>
    <lineage>
        <taxon>unclassified sequences</taxon>
        <taxon>metagenomes</taxon>
        <taxon>ecological metagenomes</taxon>
    </lineage>
</organism>
<dbReference type="Gene3D" id="3.40.50.620">
    <property type="entry name" value="HUPs"/>
    <property type="match status" value="1"/>
</dbReference>
<proteinExistence type="predicted"/>
<name>A0A382GCY3_9ZZZZ</name>
<evidence type="ECO:0000259" key="1">
    <source>
        <dbReference type="Pfam" id="PF01467"/>
    </source>
</evidence>
<dbReference type="AlphaFoldDB" id="A0A382GCY3"/>
<dbReference type="SUPFAM" id="SSF52374">
    <property type="entry name" value="Nucleotidylyl transferase"/>
    <property type="match status" value="1"/>
</dbReference>
<dbReference type="Pfam" id="PF01467">
    <property type="entry name" value="CTP_transf_like"/>
    <property type="match status" value="1"/>
</dbReference>
<dbReference type="InterPro" id="IPR004821">
    <property type="entry name" value="Cyt_trans-like"/>
</dbReference>
<accession>A0A382GCY3</accession>
<dbReference type="EMBL" id="UINC01054604">
    <property type="protein sequence ID" value="SVB72514.1"/>
    <property type="molecule type" value="Genomic_DNA"/>
</dbReference>
<gene>
    <name evidence="2" type="ORF">METZ01_LOCUS225368</name>
</gene>
<sequence>MNKVIIYAGRFHPFHKGHLASYNYLTKQFGEDSVYIATSNTQAPSTSPFSFEEKQKMMEVLGINPAKVVKVKSPYRAEEITGRFDPENTQLVFALSEKDIGRFQFTKKDGSPGYMQPMPANEGHMKPMVDHGYVTLTPTVNFKIAGKNLNSASAIRNAYIEADKKNRQRILADLYGDAGKELKGLFDEKMSMAEQLGNLMITLRESVETRYDENIRKLELALEIEKAAKRIEEADLDGHYLIKEPDEFRIVPAGGVGSHTPDSIKRSLADDLSELVNAIKYENYDTAYWMLYKGGTIRTKLEAAKEYTEYKRKLGKRPVKTGRRIDLDDKK</sequence>
<reference evidence="2" key="1">
    <citation type="submission" date="2018-05" db="EMBL/GenBank/DDBJ databases">
        <authorList>
            <person name="Lanie J.A."/>
            <person name="Ng W.-L."/>
            <person name="Kazmierczak K.M."/>
            <person name="Andrzejewski T.M."/>
            <person name="Davidsen T.M."/>
            <person name="Wayne K.J."/>
            <person name="Tettelin H."/>
            <person name="Glass J.I."/>
            <person name="Rusch D."/>
            <person name="Podicherti R."/>
            <person name="Tsui H.-C.T."/>
            <person name="Winkler M.E."/>
        </authorList>
    </citation>
    <scope>NUCLEOTIDE SEQUENCE</scope>
</reference>
<dbReference type="InterPro" id="IPR014729">
    <property type="entry name" value="Rossmann-like_a/b/a_fold"/>
</dbReference>
<evidence type="ECO:0000313" key="2">
    <source>
        <dbReference type="EMBL" id="SVB72514.1"/>
    </source>
</evidence>
<protein>
    <recommendedName>
        <fullName evidence="1">Cytidyltransferase-like domain-containing protein</fullName>
    </recommendedName>
</protein>
<feature type="domain" description="Cytidyltransferase-like" evidence="1">
    <location>
        <begin position="6"/>
        <end position="70"/>
    </location>
</feature>